<dbReference type="InterPro" id="IPR049749">
    <property type="entry name" value="SCO2521-like"/>
</dbReference>
<evidence type="ECO:0000313" key="1">
    <source>
        <dbReference type="EMBL" id="UWZ36899.1"/>
    </source>
</evidence>
<sequence length="330" mass="36290">MVMLESPSAGAFLVLGEVHTALLQSSAALPVNACERLVRLIGGERIRRFERPIVHVASPSVLTGVDCRLATRDGAKVRAIGTVESRVAITGGHLLQASSRVCLEPSAARRRLPWSHYLTRPGRAEVIAKRLDAEDLAQSFVQGELRADHDDTVLDLASVTTRLVDEVQQSSALDRRAPLRAGRTKLRWAAVVAEGAVRGPSLVVESGGVRTLVVQCRAVDVDTIGDFSDDVALHDWLLTTLLHVIESSRMGNDDHAKVMARLRPAVEHLLHLWMPEARLSRDEVGAQLWRSLENRPGMSRQWRSCVDRIRDQLALNTIALFGERVGEASR</sequence>
<evidence type="ECO:0000313" key="2">
    <source>
        <dbReference type="Proteomes" id="UP001058271"/>
    </source>
</evidence>
<proteinExistence type="predicted"/>
<organism evidence="1 2">
    <name type="scientific">Dactylosporangium roseum</name>
    <dbReference type="NCBI Taxonomy" id="47989"/>
    <lineage>
        <taxon>Bacteria</taxon>
        <taxon>Bacillati</taxon>
        <taxon>Actinomycetota</taxon>
        <taxon>Actinomycetes</taxon>
        <taxon>Micromonosporales</taxon>
        <taxon>Micromonosporaceae</taxon>
        <taxon>Dactylosporangium</taxon>
    </lineage>
</organism>
<dbReference type="NCBIfam" id="NF040565">
    <property type="entry name" value="SCO2521_fam"/>
    <property type="match status" value="1"/>
</dbReference>
<dbReference type="EMBL" id="CP073721">
    <property type="protein sequence ID" value="UWZ36899.1"/>
    <property type="molecule type" value="Genomic_DNA"/>
</dbReference>
<gene>
    <name evidence="1" type="ORF">Drose_00725</name>
</gene>
<dbReference type="Proteomes" id="UP001058271">
    <property type="component" value="Chromosome"/>
</dbReference>
<reference evidence="1" key="1">
    <citation type="submission" date="2021-04" db="EMBL/GenBank/DDBJ databases">
        <title>Biosynthetic gene clusters of Dactylosporangioum roseum.</title>
        <authorList>
            <person name="Hartkoorn R.C."/>
            <person name="Beaudoing E."/>
            <person name="Hot D."/>
            <person name="Moureu S."/>
        </authorList>
    </citation>
    <scope>NUCLEOTIDE SEQUENCE</scope>
    <source>
        <strain evidence="1">NRRL B-16295</strain>
    </source>
</reference>
<protein>
    <submittedName>
        <fullName evidence="1">Uncharacterized protein</fullName>
    </submittedName>
</protein>
<accession>A0ABY5Z944</accession>
<name>A0ABY5Z944_9ACTN</name>
<keyword evidence="2" id="KW-1185">Reference proteome</keyword>